<proteinExistence type="predicted"/>
<evidence type="ECO:0000313" key="1">
    <source>
        <dbReference type="EMBL" id="MBK6087959.1"/>
    </source>
</evidence>
<gene>
    <name evidence="1" type="ORF">JKK62_04725</name>
</gene>
<dbReference type="EMBL" id="JAEQMG010000047">
    <property type="protein sequence ID" value="MBK6087959.1"/>
    <property type="molecule type" value="Genomic_DNA"/>
</dbReference>
<organism evidence="1 2">
    <name type="scientific">Ruminococcus difficilis</name>
    <dbReference type="NCBI Taxonomy" id="2763069"/>
    <lineage>
        <taxon>Bacteria</taxon>
        <taxon>Bacillati</taxon>
        <taxon>Bacillota</taxon>
        <taxon>Clostridia</taxon>
        <taxon>Eubacteriales</taxon>
        <taxon>Oscillospiraceae</taxon>
        <taxon>Ruminococcus</taxon>
    </lineage>
</organism>
<name>A0A934U225_9FIRM</name>
<dbReference type="Proteomes" id="UP000633365">
    <property type="component" value="Unassembled WGS sequence"/>
</dbReference>
<reference evidence="1" key="1">
    <citation type="submission" date="2021-01" db="EMBL/GenBank/DDBJ databases">
        <title>Genome public.</title>
        <authorList>
            <person name="Liu C."/>
            <person name="Sun Q."/>
        </authorList>
    </citation>
    <scope>NUCLEOTIDE SEQUENCE</scope>
    <source>
        <strain evidence="1">M6</strain>
    </source>
</reference>
<comment type="caution">
    <text evidence="1">The sequence shown here is derived from an EMBL/GenBank/DDBJ whole genome shotgun (WGS) entry which is preliminary data.</text>
</comment>
<sequence length="67" mass="7132">MHDREVISFHKALTGCGASRYRMPLSVALEQGAPLPMDGAFCGLGTGSGERGGDAPFIMHRSKEGRL</sequence>
<keyword evidence="2" id="KW-1185">Reference proteome</keyword>
<accession>A0A934U225</accession>
<protein>
    <submittedName>
        <fullName evidence="1">Uncharacterized protein</fullName>
    </submittedName>
</protein>
<dbReference type="AlphaFoldDB" id="A0A934U225"/>
<evidence type="ECO:0000313" key="2">
    <source>
        <dbReference type="Proteomes" id="UP000633365"/>
    </source>
</evidence>